<evidence type="ECO:0000256" key="1">
    <source>
        <dbReference type="ARBA" id="ARBA00001561"/>
    </source>
</evidence>
<dbReference type="GO" id="GO:0008745">
    <property type="term" value="F:N-acetylmuramoyl-L-alanine amidase activity"/>
    <property type="evidence" value="ECO:0007669"/>
    <property type="project" value="UniProtKB-EC"/>
</dbReference>
<dbReference type="EC" id="3.5.1.28" evidence="2"/>
<evidence type="ECO:0000256" key="3">
    <source>
        <dbReference type="ARBA" id="ARBA00022801"/>
    </source>
</evidence>
<feature type="transmembrane region" description="Helical" evidence="4">
    <location>
        <begin position="36"/>
        <end position="53"/>
    </location>
</feature>
<evidence type="ECO:0000256" key="2">
    <source>
        <dbReference type="ARBA" id="ARBA00011901"/>
    </source>
</evidence>
<accession>A0A318UEI0</accession>
<dbReference type="Pfam" id="PF05569">
    <property type="entry name" value="Peptidase_M56"/>
    <property type="match status" value="1"/>
</dbReference>
<dbReference type="Gene3D" id="3.40.630.40">
    <property type="entry name" value="Zn-dependent exopeptidases"/>
    <property type="match status" value="1"/>
</dbReference>
<feature type="transmembrane region" description="Helical" evidence="4">
    <location>
        <begin position="6"/>
        <end position="24"/>
    </location>
</feature>
<dbReference type="Proteomes" id="UP000248198">
    <property type="component" value="Unassembled WGS sequence"/>
</dbReference>
<evidence type="ECO:0000313" key="7">
    <source>
        <dbReference type="Proteomes" id="UP000248198"/>
    </source>
</evidence>
<keyword evidence="3" id="KW-0378">Hydrolase</keyword>
<feature type="transmembrane region" description="Helical" evidence="4">
    <location>
        <begin position="269"/>
        <end position="287"/>
    </location>
</feature>
<dbReference type="Pfam" id="PF01520">
    <property type="entry name" value="Amidase_3"/>
    <property type="match status" value="1"/>
</dbReference>
<evidence type="ECO:0000259" key="5">
    <source>
        <dbReference type="SMART" id="SM00646"/>
    </source>
</evidence>
<sequence>MEFITYLLKVSTCLLVFYGSYMIFLKNLSFFKANRVYLLATLSLSFIIPLLKFERSPDLAVVPFFNGYIPAEQITSRALAPISLNNEVNTLSLSGLVFCLYLLVAVLLLWRGLSKIRQITKFIDTDFVRVNGLKVIYKKSGFVNCSFFNYVFIDKTGLTPENIQILLKHEEVHARQLHSLDKLIMVVCKALLWFNPIIYWYEMALEEVNEFEADAVTANVYSAGPYAGLLIELATKTQLNPVLHYFSRYSLKGRITMLCRTASGANLKWSYLSVVPLLICLSWLFAFKVPDVSMKRETGSSDFIVLLDAGHGGKDNGVMAGGFLEKDLTLALLQKVNAIAKERKLKVINTRNTDHYLSLKDRVNTQGDLLLSLHVNQDVDAKVNGIQLVLGNAGGDKTKAEKLKHISYQFYKNLQGLSGIGINNVPKEVKGLYILDKSKVPALILELGYLTHREDRHYLTDPSKQQELATAIVNSILDYRKTLK</sequence>
<dbReference type="OrthoDB" id="649093at2"/>
<dbReference type="InterPro" id="IPR002508">
    <property type="entry name" value="MurNAc-LAA_cat"/>
</dbReference>
<protein>
    <recommendedName>
        <fullName evidence="2">N-acetylmuramoyl-L-alanine amidase</fullName>
        <ecNumber evidence="2">3.5.1.28</ecNumber>
    </recommendedName>
</protein>
<dbReference type="GO" id="GO:0030288">
    <property type="term" value="C:outer membrane-bounded periplasmic space"/>
    <property type="evidence" value="ECO:0007669"/>
    <property type="project" value="TreeGrafter"/>
</dbReference>
<reference evidence="6 7" key="1">
    <citation type="submission" date="2018-06" db="EMBL/GenBank/DDBJ databases">
        <title>Genomic Encyclopedia of Archaeal and Bacterial Type Strains, Phase II (KMG-II): from individual species to whole genera.</title>
        <authorList>
            <person name="Goeker M."/>
        </authorList>
    </citation>
    <scope>NUCLEOTIDE SEQUENCE [LARGE SCALE GENOMIC DNA]</scope>
    <source>
        <strain evidence="6 7">DSM 27372</strain>
    </source>
</reference>
<dbReference type="CDD" id="cd02696">
    <property type="entry name" value="MurNAc-LAA"/>
    <property type="match status" value="1"/>
</dbReference>
<dbReference type="InterPro" id="IPR050695">
    <property type="entry name" value="N-acetylmuramoyl_amidase_3"/>
</dbReference>
<name>A0A318UEI0_9SPHI</name>
<keyword evidence="4" id="KW-0812">Transmembrane</keyword>
<comment type="caution">
    <text evidence="6">The sequence shown here is derived from an EMBL/GenBank/DDBJ whole genome shotgun (WGS) entry which is preliminary data.</text>
</comment>
<proteinExistence type="predicted"/>
<dbReference type="EMBL" id="QKLU01000003">
    <property type="protein sequence ID" value="PYF74814.1"/>
    <property type="molecule type" value="Genomic_DNA"/>
</dbReference>
<evidence type="ECO:0000256" key="4">
    <source>
        <dbReference type="SAM" id="Phobius"/>
    </source>
</evidence>
<keyword evidence="4" id="KW-1133">Transmembrane helix</keyword>
<feature type="transmembrane region" description="Helical" evidence="4">
    <location>
        <begin position="91"/>
        <end position="110"/>
    </location>
</feature>
<dbReference type="RefSeq" id="WP_110829610.1">
    <property type="nucleotide sequence ID" value="NZ_QKLU01000003.1"/>
</dbReference>
<keyword evidence="7" id="KW-1185">Reference proteome</keyword>
<dbReference type="PANTHER" id="PTHR30404">
    <property type="entry name" value="N-ACETYLMURAMOYL-L-ALANINE AMIDASE"/>
    <property type="match status" value="1"/>
</dbReference>
<dbReference type="AlphaFoldDB" id="A0A318UEI0"/>
<keyword evidence="4" id="KW-0472">Membrane</keyword>
<comment type="catalytic activity">
    <reaction evidence="1">
        <text>Hydrolyzes the link between N-acetylmuramoyl residues and L-amino acid residues in certain cell-wall glycopeptides.</text>
        <dbReference type="EC" id="3.5.1.28"/>
    </reaction>
</comment>
<dbReference type="SUPFAM" id="SSF53187">
    <property type="entry name" value="Zn-dependent exopeptidases"/>
    <property type="match status" value="1"/>
</dbReference>
<dbReference type="InterPro" id="IPR008756">
    <property type="entry name" value="Peptidase_M56"/>
</dbReference>
<dbReference type="SMART" id="SM00646">
    <property type="entry name" value="Ami_3"/>
    <property type="match status" value="1"/>
</dbReference>
<gene>
    <name evidence="6" type="ORF">B0O44_103260</name>
</gene>
<dbReference type="GO" id="GO:0009253">
    <property type="term" value="P:peptidoglycan catabolic process"/>
    <property type="evidence" value="ECO:0007669"/>
    <property type="project" value="InterPro"/>
</dbReference>
<feature type="domain" description="MurNAc-LAA" evidence="5">
    <location>
        <begin position="363"/>
        <end position="477"/>
    </location>
</feature>
<organism evidence="6 7">
    <name type="scientific">Pedobacter nutrimenti</name>
    <dbReference type="NCBI Taxonomy" id="1241337"/>
    <lineage>
        <taxon>Bacteria</taxon>
        <taxon>Pseudomonadati</taxon>
        <taxon>Bacteroidota</taxon>
        <taxon>Sphingobacteriia</taxon>
        <taxon>Sphingobacteriales</taxon>
        <taxon>Sphingobacteriaceae</taxon>
        <taxon>Pedobacter</taxon>
    </lineage>
</organism>
<evidence type="ECO:0000313" key="6">
    <source>
        <dbReference type="EMBL" id="PYF74814.1"/>
    </source>
</evidence>
<dbReference type="PANTHER" id="PTHR30404:SF0">
    <property type="entry name" value="N-ACETYLMURAMOYL-L-ALANINE AMIDASE AMIC"/>
    <property type="match status" value="1"/>
</dbReference>